<evidence type="ECO:0000313" key="2">
    <source>
        <dbReference type="EMBL" id="SCL74912.1"/>
    </source>
</evidence>
<feature type="region of interest" description="Disordered" evidence="1">
    <location>
        <begin position="1"/>
        <end position="82"/>
    </location>
</feature>
<feature type="compositionally biased region" description="Basic and acidic residues" evidence="1">
    <location>
        <begin position="7"/>
        <end position="17"/>
    </location>
</feature>
<name>A0A1M4MJ91_9EURY</name>
<feature type="compositionally biased region" description="Basic residues" evidence="1">
    <location>
        <begin position="55"/>
        <end position="65"/>
    </location>
</feature>
<proteinExistence type="predicted"/>
<reference evidence="2 3" key="1">
    <citation type="submission" date="2016-08" db="EMBL/GenBank/DDBJ databases">
        <authorList>
            <person name="Seilhamer J.J."/>
        </authorList>
    </citation>
    <scope>NUCLEOTIDE SEQUENCE [LARGE SCALE GENOMIC DNA]</scope>
    <source>
        <strain evidence="2">L21-II-0</strain>
    </source>
</reference>
<gene>
    <name evidence="2" type="ORF">L21_0799</name>
</gene>
<evidence type="ECO:0000256" key="1">
    <source>
        <dbReference type="SAM" id="MobiDB-lite"/>
    </source>
</evidence>
<evidence type="ECO:0000313" key="3">
    <source>
        <dbReference type="Proteomes" id="UP000184671"/>
    </source>
</evidence>
<dbReference type="EMBL" id="FMID01000021">
    <property type="protein sequence ID" value="SCL74912.1"/>
    <property type="molecule type" value="Genomic_DNA"/>
</dbReference>
<feature type="region of interest" description="Disordered" evidence="1">
    <location>
        <begin position="126"/>
        <end position="181"/>
    </location>
</feature>
<dbReference type="AlphaFoldDB" id="A0A1M4MJ91"/>
<organism evidence="2 3">
    <name type="scientific">Methanoculleus chikugoensis</name>
    <dbReference type="NCBI Taxonomy" id="118126"/>
    <lineage>
        <taxon>Archaea</taxon>
        <taxon>Methanobacteriati</taxon>
        <taxon>Methanobacteriota</taxon>
        <taxon>Stenosarchaea group</taxon>
        <taxon>Methanomicrobia</taxon>
        <taxon>Methanomicrobiales</taxon>
        <taxon>Methanomicrobiaceae</taxon>
        <taxon>Methanoculleus</taxon>
    </lineage>
</organism>
<protein>
    <submittedName>
        <fullName evidence="2">Uncharacterized protein</fullName>
    </submittedName>
</protein>
<accession>A0A1M4MJ91</accession>
<dbReference type="STRING" id="118126.L21_0799"/>
<sequence length="181" mass="19879">MRISSPDPRENPGECRFQRTATPDHLQDFGLHGSMPDRFPRREERSGGTPGRRVPGSRHPSRTARSRQEARRVLRPPAGLLSPASSLFCLPADSAATYPVCRSGGMYSPRILFGFVLKTRELFGSSLNPKPSGGRFGPGYPDRGSFLRSGSGPERRRTNSRTASGSRTPRIEAPLLISKHP</sequence>
<dbReference type="Proteomes" id="UP000184671">
    <property type="component" value="Unassembled WGS sequence"/>
</dbReference>